<keyword evidence="1" id="KW-0472">Membrane</keyword>
<reference evidence="2 3" key="1">
    <citation type="submission" date="2018-12" db="EMBL/GenBank/DDBJ databases">
        <title>Genome Sequence of Candidatus Viridilinea halotolerans isolated from saline sulfide-rich spring.</title>
        <authorList>
            <person name="Grouzdev D.S."/>
            <person name="Burganskaya E.I."/>
            <person name="Krutkina M.S."/>
            <person name="Sukhacheva M.V."/>
            <person name="Gorlenko V.M."/>
        </authorList>
    </citation>
    <scope>NUCLEOTIDE SEQUENCE [LARGE SCALE GENOMIC DNA]</scope>
    <source>
        <strain evidence="2">Chok-6</strain>
    </source>
</reference>
<proteinExistence type="predicted"/>
<comment type="caution">
    <text evidence="2">The sequence shown here is derived from an EMBL/GenBank/DDBJ whole genome shotgun (WGS) entry which is preliminary data.</text>
</comment>
<name>A0A426TWR3_9CHLR</name>
<organism evidence="2 3">
    <name type="scientific">Candidatus Viridilinea halotolerans</name>
    <dbReference type="NCBI Taxonomy" id="2491704"/>
    <lineage>
        <taxon>Bacteria</taxon>
        <taxon>Bacillati</taxon>
        <taxon>Chloroflexota</taxon>
        <taxon>Chloroflexia</taxon>
        <taxon>Chloroflexales</taxon>
        <taxon>Chloroflexineae</taxon>
        <taxon>Oscillochloridaceae</taxon>
        <taxon>Candidatus Viridilinea</taxon>
    </lineage>
</organism>
<gene>
    <name evidence="2" type="ORF">EI684_13995</name>
</gene>
<evidence type="ECO:0000313" key="3">
    <source>
        <dbReference type="Proteomes" id="UP000280307"/>
    </source>
</evidence>
<dbReference type="Proteomes" id="UP000280307">
    <property type="component" value="Unassembled WGS sequence"/>
</dbReference>
<sequence length="387" mass="44119">MEYIYRYILGHLPIEPRPQRAGLHLLDAQEQAELRRLRHLAMALGFCVSLVSNALLFAVYYAFPQFFPIWQVTLPLVEVTLGLEPIFWAWIGLVVVIELLLLVLLNLYSVHRVAVVTGFIHAGNREEQTTQVLEVALQVPARELSNYGIDPYQDVNRLGLFIFNSILRLKGTIAHRMLRMLLLRMLGRSALRLILDLSGVPVYGTINALGARRMQREAQVLILGRAVLHQIQPLIPAGPLDAAGEELLYDTLQYIAISKRDYHHNHLLLTKMLLEHYGVTVRERHWLQPGFEQRLCAAPHVQRQLALLIIILGFIFDGKISWRERQRIAALRRAGLLHEDVAQLQHLTQVFLDGKGVDVLLATYLPNAPLNPAHQCRPQTDQNEHPQ</sequence>
<dbReference type="EMBL" id="RSAS01000561">
    <property type="protein sequence ID" value="RRR70033.1"/>
    <property type="molecule type" value="Genomic_DNA"/>
</dbReference>
<evidence type="ECO:0000256" key="1">
    <source>
        <dbReference type="SAM" id="Phobius"/>
    </source>
</evidence>
<feature type="transmembrane region" description="Helical" evidence="1">
    <location>
        <begin position="185"/>
        <end position="206"/>
    </location>
</feature>
<feature type="transmembrane region" description="Helical" evidence="1">
    <location>
        <begin position="40"/>
        <end position="63"/>
    </location>
</feature>
<dbReference type="AlphaFoldDB" id="A0A426TWR3"/>
<protein>
    <submittedName>
        <fullName evidence="2">Uncharacterized protein</fullName>
    </submittedName>
</protein>
<accession>A0A426TWR3</accession>
<dbReference type="NCBIfam" id="NF047767">
    <property type="entry name" value="LBF_2804_fam"/>
    <property type="match status" value="1"/>
</dbReference>
<keyword evidence="1" id="KW-1133">Transmembrane helix</keyword>
<feature type="transmembrane region" description="Helical" evidence="1">
    <location>
        <begin position="86"/>
        <end position="108"/>
    </location>
</feature>
<keyword evidence="1" id="KW-0812">Transmembrane</keyword>
<evidence type="ECO:0000313" key="2">
    <source>
        <dbReference type="EMBL" id="RRR70033.1"/>
    </source>
</evidence>